<proteinExistence type="predicted"/>
<protein>
    <recommendedName>
        <fullName evidence="2">Protein kinase domain-containing protein</fullName>
    </recommendedName>
</protein>
<dbReference type="InterPro" id="IPR011009">
    <property type="entry name" value="Kinase-like_dom_sf"/>
</dbReference>
<dbReference type="SUPFAM" id="SSF56112">
    <property type="entry name" value="Protein kinase-like (PK-like)"/>
    <property type="match status" value="1"/>
</dbReference>
<dbReference type="EMBL" id="AFQF01007831">
    <property type="protein sequence ID" value="EGU71673.1"/>
    <property type="molecule type" value="Genomic_DNA"/>
</dbReference>
<dbReference type="Gene3D" id="1.10.510.10">
    <property type="entry name" value="Transferase(Phosphotransferase) domain 1"/>
    <property type="match status" value="1"/>
</dbReference>
<organism evidence="1">
    <name type="scientific">Fusarium oxysporum (strain Fo5176)</name>
    <name type="common">Fusarium vascular wilt</name>
    <dbReference type="NCBI Taxonomy" id="660025"/>
    <lineage>
        <taxon>Eukaryota</taxon>
        <taxon>Fungi</taxon>
        <taxon>Dikarya</taxon>
        <taxon>Ascomycota</taxon>
        <taxon>Pezizomycotina</taxon>
        <taxon>Sordariomycetes</taxon>
        <taxon>Hypocreomycetidae</taxon>
        <taxon>Hypocreales</taxon>
        <taxon>Nectriaceae</taxon>
        <taxon>Fusarium</taxon>
        <taxon>Fusarium oxysporum species complex</taxon>
    </lineage>
</organism>
<evidence type="ECO:0008006" key="2">
    <source>
        <dbReference type="Google" id="ProtNLM"/>
    </source>
</evidence>
<gene>
    <name evidence="1" type="ORF">FOXB_17815</name>
</gene>
<sequence length="329" mass="37754">MDASIFLAVLGLQGGGIADQNQELVEARSKWKDELKNKEAFAFREADKFPIRRIAILGKINTSSWNDTVNDLDYLLDFVGRMTDYSEPDLVYLLKRLASLNYKSQPKSHRKTSVTNESWGRAACQKRRLQKLKGQKPYYKIYVALPVLMGAARQELRRLAEDPMASILEPSCKLEDRQEMNPCGQIYNEILAGTKGIRDVFNWVMQDKPITSRKLLIWDPGMFSTTNDELYHELYPPLSNAQEYKWIRLTERQIALFTLRQRRILQSTEIRLIDLGLAMFESDPHRECIATPPYSAPEAMLSLKSSSLVIYGAYKSFPEETTSLETSPI</sequence>
<name>F9GGN1_FUSOF</name>
<evidence type="ECO:0000313" key="1">
    <source>
        <dbReference type="EMBL" id="EGU71673.1"/>
    </source>
</evidence>
<comment type="caution">
    <text evidence="1">The sequence shown here is derived from an EMBL/GenBank/DDBJ whole genome shotgun (WGS) entry which is preliminary data.</text>
</comment>
<reference evidence="1" key="1">
    <citation type="journal article" date="2012" name="Mol. Plant Microbe Interact.">
        <title>A highly conserved effector in Fusarium oxysporum is required for full virulence on Arabidopsis.</title>
        <authorList>
            <person name="Thatcher L.F."/>
            <person name="Gardiner D.M."/>
            <person name="Kazan K."/>
            <person name="Manners J."/>
        </authorList>
    </citation>
    <scope>NUCLEOTIDE SEQUENCE [LARGE SCALE GENOMIC DNA]</scope>
    <source>
        <strain evidence="1">Fo5176</strain>
    </source>
</reference>
<dbReference type="OrthoDB" id="5112709at2759"/>
<dbReference type="AlphaFoldDB" id="F9GGN1"/>
<accession>F9GGN1</accession>